<gene>
    <name evidence="3" type="ORF">PV328_001480</name>
</gene>
<dbReference type="GO" id="GO:0030151">
    <property type="term" value="F:molybdenum ion binding"/>
    <property type="evidence" value="ECO:0007669"/>
    <property type="project" value="InterPro"/>
</dbReference>
<evidence type="ECO:0000256" key="1">
    <source>
        <dbReference type="SAM" id="Phobius"/>
    </source>
</evidence>
<dbReference type="Pfam" id="PF03476">
    <property type="entry name" value="MOSC_N"/>
    <property type="match status" value="1"/>
</dbReference>
<evidence type="ECO:0000259" key="2">
    <source>
        <dbReference type="PROSITE" id="PS51340"/>
    </source>
</evidence>
<reference evidence="3" key="1">
    <citation type="journal article" date="2023" name="bioRxiv">
        <title>Scaffold-level genome assemblies of two parasitoid biocontrol wasps reveal the parthenogenesis mechanism and an associated novel virus.</title>
        <authorList>
            <person name="Inwood S."/>
            <person name="Skelly J."/>
            <person name="Guhlin J."/>
            <person name="Harrop T."/>
            <person name="Goldson S."/>
            <person name="Dearden P."/>
        </authorList>
    </citation>
    <scope>NUCLEOTIDE SEQUENCE</scope>
    <source>
        <strain evidence="3">Irish</strain>
        <tissue evidence="3">Whole body</tissue>
    </source>
</reference>
<dbReference type="Pfam" id="PF03473">
    <property type="entry name" value="MOSC"/>
    <property type="match status" value="1"/>
</dbReference>
<dbReference type="SUPFAM" id="SSF141673">
    <property type="entry name" value="MOSC N-terminal domain-like"/>
    <property type="match status" value="1"/>
</dbReference>
<dbReference type="PROSITE" id="PS51340">
    <property type="entry name" value="MOSC"/>
    <property type="match status" value="1"/>
</dbReference>
<dbReference type="InterPro" id="IPR011037">
    <property type="entry name" value="Pyrv_Knase-like_insert_dom_sf"/>
</dbReference>
<accession>A0AA39FY77</accession>
<dbReference type="InterPro" id="IPR005303">
    <property type="entry name" value="MOCOS_middle"/>
</dbReference>
<evidence type="ECO:0000313" key="4">
    <source>
        <dbReference type="Proteomes" id="UP001168990"/>
    </source>
</evidence>
<comment type="caution">
    <text evidence="3">The sequence shown here is derived from an EMBL/GenBank/DDBJ whole genome shotgun (WGS) entry which is preliminary data.</text>
</comment>
<dbReference type="AlphaFoldDB" id="A0AA39FY77"/>
<dbReference type="GO" id="GO:0003824">
    <property type="term" value="F:catalytic activity"/>
    <property type="evidence" value="ECO:0007669"/>
    <property type="project" value="InterPro"/>
</dbReference>
<feature type="transmembrane region" description="Helical" evidence="1">
    <location>
        <begin position="6"/>
        <end position="27"/>
    </location>
</feature>
<keyword evidence="1" id="KW-0472">Membrane</keyword>
<protein>
    <recommendedName>
        <fullName evidence="2">MOSC domain-containing protein</fullName>
    </recommendedName>
</protein>
<reference evidence="3" key="2">
    <citation type="submission" date="2023-03" db="EMBL/GenBank/DDBJ databases">
        <authorList>
            <person name="Inwood S.N."/>
            <person name="Skelly J.G."/>
            <person name="Guhlin J."/>
            <person name="Harrop T.W.R."/>
            <person name="Goldson S.G."/>
            <person name="Dearden P.K."/>
        </authorList>
    </citation>
    <scope>NUCLEOTIDE SEQUENCE</scope>
    <source>
        <strain evidence="3">Irish</strain>
        <tissue evidence="3">Whole body</tissue>
    </source>
</reference>
<dbReference type="PANTHER" id="PTHR14237:SF19">
    <property type="entry name" value="MITOCHONDRIAL AMIDOXIME REDUCING COMPONENT 1"/>
    <property type="match status" value="1"/>
</dbReference>
<evidence type="ECO:0000313" key="3">
    <source>
        <dbReference type="EMBL" id="KAK0177424.1"/>
    </source>
</evidence>
<keyword evidence="1" id="KW-0812">Transmembrane</keyword>
<dbReference type="InterPro" id="IPR005302">
    <property type="entry name" value="MoCF_Sase_C"/>
</dbReference>
<proteinExistence type="predicted"/>
<organism evidence="3 4">
    <name type="scientific">Microctonus aethiopoides</name>
    <dbReference type="NCBI Taxonomy" id="144406"/>
    <lineage>
        <taxon>Eukaryota</taxon>
        <taxon>Metazoa</taxon>
        <taxon>Ecdysozoa</taxon>
        <taxon>Arthropoda</taxon>
        <taxon>Hexapoda</taxon>
        <taxon>Insecta</taxon>
        <taxon>Pterygota</taxon>
        <taxon>Neoptera</taxon>
        <taxon>Endopterygota</taxon>
        <taxon>Hymenoptera</taxon>
        <taxon>Apocrita</taxon>
        <taxon>Ichneumonoidea</taxon>
        <taxon>Braconidae</taxon>
        <taxon>Euphorinae</taxon>
        <taxon>Microctonus</taxon>
    </lineage>
</organism>
<keyword evidence="1" id="KW-1133">Transmembrane helix</keyword>
<dbReference type="PANTHER" id="PTHR14237">
    <property type="entry name" value="MOLYBDOPTERIN COFACTOR SULFURASE MOSC"/>
    <property type="match status" value="1"/>
</dbReference>
<dbReference type="Proteomes" id="UP001168990">
    <property type="component" value="Unassembled WGS sequence"/>
</dbReference>
<dbReference type="EMBL" id="JAQQBS010000001">
    <property type="protein sequence ID" value="KAK0177424.1"/>
    <property type="molecule type" value="Genomic_DNA"/>
</dbReference>
<dbReference type="SUPFAM" id="SSF50800">
    <property type="entry name" value="PK beta-barrel domain-like"/>
    <property type="match status" value="1"/>
</dbReference>
<name>A0AA39FY77_9HYME</name>
<feature type="domain" description="MOSC" evidence="2">
    <location>
        <begin position="166"/>
        <end position="329"/>
    </location>
</feature>
<sequence>MDKIKLSLISALAIGGGTTIILSWWWWWSREKKLRVPNKWRRVGEISDIFVFPVKSLGFIRKSEIECTPLGCKSGWLRDRTLMLIDLNKKFITARKFPQMIKIKPNIVGSILTLEAPGTNKINIDLSHVGKKFMTSIWSQPVPACDCGDDVAQWLSQFLLQEDTGIRLVYYPLDVPYRDVKIKNKAFPLLGNADAGAYPDESSFSLMTEASVEELNARLEDPVTPLQFRMNFTVKGTKAYEEDTWDWIKIGSVVFRNVRPSTRCLLITIDPDIGEKSNINEPLKTLKKYRQIEDPTIRPFVGESPMLGIHMGLKGPNGMIKLGDSVYVNVSEE</sequence>
<dbReference type="GO" id="GO:0030170">
    <property type="term" value="F:pyridoxal phosphate binding"/>
    <property type="evidence" value="ECO:0007669"/>
    <property type="project" value="InterPro"/>
</dbReference>
<keyword evidence="4" id="KW-1185">Reference proteome</keyword>